<dbReference type="GO" id="GO:0003677">
    <property type="term" value="F:DNA binding"/>
    <property type="evidence" value="ECO:0007669"/>
    <property type="project" value="InterPro"/>
</dbReference>
<dbReference type="CDD" id="cd22359">
    <property type="entry name" value="SfsA-like_bacterial"/>
    <property type="match status" value="1"/>
</dbReference>
<dbReference type="PANTHER" id="PTHR30545">
    <property type="entry name" value="SUGAR FERMENTATION STIMULATION PROTEIN A"/>
    <property type="match status" value="1"/>
</dbReference>
<proteinExistence type="inferred from homology"/>
<gene>
    <name evidence="1 4" type="primary">sfsA</name>
    <name evidence="4" type="ORF">G7B40_023810</name>
</gene>
<dbReference type="Pfam" id="PF03749">
    <property type="entry name" value="SfsA"/>
    <property type="match status" value="1"/>
</dbReference>
<dbReference type="EMBL" id="JAALHA020000013">
    <property type="protein sequence ID" value="MDR9897569.1"/>
    <property type="molecule type" value="Genomic_DNA"/>
</dbReference>
<sequence>MTDYIYRYPSLYSGILVRRYKRFFADVELTSGEVVTAHCPNTGPMTGVSTPGSAVQLSLSDNPTRKLPYTLELIQVHDNDPTWVGINTALPNRIIKIALEKHLFPELGDYSQVRGEVPYGQDKKSRVDFLLSHESPLTGNIHHIYLEVKNTTLAEGKLALFPDTETTRGQKHIRELTALIPGSRAVMLYFINRGDCTEFAPGDAFDPIYGQLLRSAIALGLEVLPCRFDVTPEGIRYLGLAPCKF</sequence>
<dbReference type="Pfam" id="PF17746">
    <property type="entry name" value="SfsA_N"/>
    <property type="match status" value="1"/>
</dbReference>
<dbReference type="NCBIfam" id="TIGR00230">
    <property type="entry name" value="sfsA"/>
    <property type="match status" value="1"/>
</dbReference>
<dbReference type="InterPro" id="IPR040452">
    <property type="entry name" value="SfsA_C"/>
</dbReference>
<dbReference type="PANTHER" id="PTHR30545:SF2">
    <property type="entry name" value="SUGAR FERMENTATION STIMULATION PROTEIN A"/>
    <property type="match status" value="1"/>
</dbReference>
<protein>
    <recommendedName>
        <fullName evidence="1">Sugar fermentation stimulation protein homolog</fullName>
    </recommendedName>
</protein>
<dbReference type="Gene3D" id="3.40.1350.60">
    <property type="match status" value="1"/>
</dbReference>
<keyword evidence="5" id="KW-1185">Reference proteome</keyword>
<dbReference type="Gene3D" id="2.40.50.580">
    <property type="match status" value="1"/>
</dbReference>
<reference evidence="5" key="1">
    <citation type="journal article" date="2021" name="Science">
        <title>Hunting the eagle killer: A cyanobacterial neurotoxin causes vacuolar myelinopathy.</title>
        <authorList>
            <person name="Breinlinger S."/>
            <person name="Phillips T.J."/>
            <person name="Haram B.N."/>
            <person name="Mares J."/>
            <person name="Martinez Yerena J.A."/>
            <person name="Hrouzek P."/>
            <person name="Sobotka R."/>
            <person name="Henderson W.M."/>
            <person name="Schmieder P."/>
            <person name="Williams S.M."/>
            <person name="Lauderdale J.D."/>
            <person name="Wilde H.D."/>
            <person name="Gerrin W."/>
            <person name="Kust A."/>
            <person name="Washington J.W."/>
            <person name="Wagner C."/>
            <person name="Geier B."/>
            <person name="Liebeke M."/>
            <person name="Enke H."/>
            <person name="Niedermeyer T.H.J."/>
            <person name="Wilde S.B."/>
        </authorList>
    </citation>
    <scope>NUCLEOTIDE SEQUENCE [LARGE SCALE GENOMIC DNA]</scope>
    <source>
        <strain evidence="5">Thurmond2011</strain>
    </source>
</reference>
<dbReference type="AlphaFoldDB" id="A0AAP5IAB6"/>
<comment type="caution">
    <text evidence="4">The sequence shown here is derived from an EMBL/GenBank/DDBJ whole genome shotgun (WGS) entry which is preliminary data.</text>
</comment>
<dbReference type="RefSeq" id="WP_208338547.1">
    <property type="nucleotide sequence ID" value="NZ_CAWQFN010000089.1"/>
</dbReference>
<evidence type="ECO:0000259" key="3">
    <source>
        <dbReference type="Pfam" id="PF17746"/>
    </source>
</evidence>
<comment type="similarity">
    <text evidence="1">Belongs to the SfsA family.</text>
</comment>
<feature type="domain" description="SfsA N-terminal OB" evidence="3">
    <location>
        <begin position="17"/>
        <end position="86"/>
    </location>
</feature>
<feature type="domain" description="Sugar fermentation stimulation protein C-terminal" evidence="2">
    <location>
        <begin position="90"/>
        <end position="233"/>
    </location>
</feature>
<name>A0AAP5IAB6_9CYAN</name>
<evidence type="ECO:0000259" key="2">
    <source>
        <dbReference type="Pfam" id="PF03749"/>
    </source>
</evidence>
<dbReference type="InterPro" id="IPR041465">
    <property type="entry name" value="SfsA_N"/>
</dbReference>
<evidence type="ECO:0000256" key="1">
    <source>
        <dbReference type="HAMAP-Rule" id="MF_00095"/>
    </source>
</evidence>
<evidence type="ECO:0000313" key="4">
    <source>
        <dbReference type="EMBL" id="MDR9897569.1"/>
    </source>
</evidence>
<dbReference type="HAMAP" id="MF_00095">
    <property type="entry name" value="SfsA"/>
    <property type="match status" value="1"/>
</dbReference>
<dbReference type="Proteomes" id="UP000667802">
    <property type="component" value="Unassembled WGS sequence"/>
</dbReference>
<accession>A0AAP5IAB6</accession>
<evidence type="ECO:0000313" key="5">
    <source>
        <dbReference type="Proteomes" id="UP000667802"/>
    </source>
</evidence>
<organism evidence="4 5">
    <name type="scientific">Aetokthonos hydrillicola Thurmond2011</name>
    <dbReference type="NCBI Taxonomy" id="2712845"/>
    <lineage>
        <taxon>Bacteria</taxon>
        <taxon>Bacillati</taxon>
        <taxon>Cyanobacteriota</taxon>
        <taxon>Cyanophyceae</taxon>
        <taxon>Nostocales</taxon>
        <taxon>Hapalosiphonaceae</taxon>
        <taxon>Aetokthonos</taxon>
    </lineage>
</organism>
<dbReference type="InterPro" id="IPR005224">
    <property type="entry name" value="SfsA"/>
</dbReference>